<name>A0A1W1WF43_SULTA</name>
<dbReference type="Pfam" id="PF02538">
    <property type="entry name" value="Hydantoinase_B"/>
    <property type="match status" value="1"/>
</dbReference>
<dbReference type="GO" id="GO:0017168">
    <property type="term" value="F:5-oxoprolinase (ATP-hydrolyzing) activity"/>
    <property type="evidence" value="ECO:0007669"/>
    <property type="project" value="TreeGrafter"/>
</dbReference>
<dbReference type="AlphaFoldDB" id="A0A1W1WF43"/>
<proteinExistence type="predicted"/>
<keyword evidence="3" id="KW-1185">Reference proteome</keyword>
<dbReference type="Proteomes" id="UP000192660">
    <property type="component" value="Unassembled WGS sequence"/>
</dbReference>
<protein>
    <submittedName>
        <fullName evidence="2">N-methylhydantoinase B</fullName>
    </submittedName>
</protein>
<dbReference type="STRING" id="28034.BFX07_00555"/>
<gene>
    <name evidence="2" type="ORF">SAMN00768000_1769</name>
</gene>
<dbReference type="InterPro" id="IPR003692">
    <property type="entry name" value="Hydantoinase_B"/>
</dbReference>
<dbReference type="GO" id="GO:0006749">
    <property type="term" value="P:glutathione metabolic process"/>
    <property type="evidence" value="ECO:0007669"/>
    <property type="project" value="TreeGrafter"/>
</dbReference>
<dbReference type="PANTHER" id="PTHR11365:SF23">
    <property type="entry name" value="HYPOTHETICAL 5-OXOPROLINASE (EUROFUNG)-RELATED"/>
    <property type="match status" value="1"/>
</dbReference>
<dbReference type="EMBL" id="FWWY01000001">
    <property type="protein sequence ID" value="SMC04660.1"/>
    <property type="molecule type" value="Genomic_DNA"/>
</dbReference>
<evidence type="ECO:0000259" key="1">
    <source>
        <dbReference type="Pfam" id="PF02538"/>
    </source>
</evidence>
<dbReference type="PANTHER" id="PTHR11365">
    <property type="entry name" value="5-OXOPROLINASE RELATED"/>
    <property type="match status" value="1"/>
</dbReference>
<dbReference type="OrthoDB" id="102473at2"/>
<evidence type="ECO:0000313" key="3">
    <source>
        <dbReference type="Proteomes" id="UP000192660"/>
    </source>
</evidence>
<dbReference type="InterPro" id="IPR045079">
    <property type="entry name" value="Oxoprolinase-like"/>
</dbReference>
<sequence>MNAVKLEVFKHLFQAVAEEMGETLRRTSHSPNIKERRDYSCAIFDADGKTIAQAEHMPVHLGSMPQSVAEALKQFTLQPGDAVILNDPYHGGTHLPDITVVEGVFVDGHEDAVFYVANRAHHADVGGISPGSLPIATEMFQEGLIIPPILLKQQGVMNDGVLQLILRNVRTPEERLSDLSAQLAANRVGIRRLLSYVRDHGLQTVTAYARGLQDYAERVTRSLIEDIPDGTYRYEDFLDDDGQGTHHIPIRVTIEINKDHATVDFSDSAGQVAGSVNAVRAITVSATFYAFRAVVDEEIPSNEGGFRPLTIITRPGTIVDATMPAAVAGGNVETSQRIVDVVLGALAQALPRKIPAAGQGTMNNLTLGGVDQRDISHPRAVAYYETIGGGAGAGPTWDGVSGVHVHMSNTMNTPIEALERELPLRVRRYQISRKSGGVGKFKGGDGIIRTYEFLCPMTVTLLSERREQGPYGLAGGEAGKPGEAWLTTIHSKTSTKLPGKWHGTVHTGDVLEIRTPGGGGWGKKD</sequence>
<feature type="domain" description="Hydantoinase B/oxoprolinase" evidence="1">
    <location>
        <begin position="3"/>
        <end position="523"/>
    </location>
</feature>
<accession>A0A1W1WF43</accession>
<organism evidence="2 3">
    <name type="scientific">Sulfobacillus thermosulfidooxidans (strain DSM 9293 / VKM B-1269 / AT-1)</name>
    <dbReference type="NCBI Taxonomy" id="929705"/>
    <lineage>
        <taxon>Bacteria</taxon>
        <taxon>Bacillati</taxon>
        <taxon>Bacillota</taxon>
        <taxon>Clostridia</taxon>
        <taxon>Eubacteriales</taxon>
        <taxon>Clostridiales Family XVII. Incertae Sedis</taxon>
        <taxon>Sulfobacillus</taxon>
    </lineage>
</organism>
<reference evidence="3" key="1">
    <citation type="submission" date="2017-04" db="EMBL/GenBank/DDBJ databases">
        <authorList>
            <person name="Varghese N."/>
            <person name="Submissions S."/>
        </authorList>
    </citation>
    <scope>NUCLEOTIDE SEQUENCE [LARGE SCALE GENOMIC DNA]</scope>
    <source>
        <strain evidence="3">DSM 9293</strain>
    </source>
</reference>
<dbReference type="GO" id="GO:0005829">
    <property type="term" value="C:cytosol"/>
    <property type="evidence" value="ECO:0007669"/>
    <property type="project" value="TreeGrafter"/>
</dbReference>
<evidence type="ECO:0000313" key="2">
    <source>
        <dbReference type="EMBL" id="SMC04660.1"/>
    </source>
</evidence>